<evidence type="ECO:0000256" key="1">
    <source>
        <dbReference type="SAM" id="SignalP"/>
    </source>
</evidence>
<feature type="signal peptide" evidence="1">
    <location>
        <begin position="1"/>
        <end position="35"/>
    </location>
</feature>
<dbReference type="Gene3D" id="3.40.50.10610">
    <property type="entry name" value="ABC-type transport auxiliary lipoprotein component"/>
    <property type="match status" value="1"/>
</dbReference>
<evidence type="ECO:0000259" key="2">
    <source>
        <dbReference type="Pfam" id="PF03886"/>
    </source>
</evidence>
<evidence type="ECO:0000313" key="3">
    <source>
        <dbReference type="EMBL" id="MFD1326531.1"/>
    </source>
</evidence>
<organism evidence="3 4">
    <name type="scientific">Mycoplana ramosa</name>
    <name type="common">Mycoplana bullata</name>
    <dbReference type="NCBI Taxonomy" id="40837"/>
    <lineage>
        <taxon>Bacteria</taxon>
        <taxon>Pseudomonadati</taxon>
        <taxon>Pseudomonadota</taxon>
        <taxon>Alphaproteobacteria</taxon>
        <taxon>Hyphomicrobiales</taxon>
        <taxon>Rhizobiaceae</taxon>
        <taxon>Mycoplana</taxon>
    </lineage>
</organism>
<dbReference type="EMBL" id="JBHTNF010000001">
    <property type="protein sequence ID" value="MFD1326531.1"/>
    <property type="molecule type" value="Genomic_DNA"/>
</dbReference>
<comment type="caution">
    <text evidence="3">The sequence shown here is derived from an EMBL/GenBank/DDBJ whole genome shotgun (WGS) entry which is preliminary data.</text>
</comment>
<keyword evidence="1" id="KW-0732">Signal</keyword>
<reference evidence="4" key="1">
    <citation type="journal article" date="2019" name="Int. J. Syst. Evol. Microbiol.">
        <title>The Global Catalogue of Microorganisms (GCM) 10K type strain sequencing project: providing services to taxonomists for standard genome sequencing and annotation.</title>
        <authorList>
            <consortium name="The Broad Institute Genomics Platform"/>
            <consortium name="The Broad Institute Genome Sequencing Center for Infectious Disease"/>
            <person name="Wu L."/>
            <person name="Ma J."/>
        </authorList>
    </citation>
    <scope>NUCLEOTIDE SEQUENCE [LARGE SCALE GENOMIC DNA]</scope>
    <source>
        <strain evidence="4">CCUG 55609</strain>
    </source>
</reference>
<dbReference type="Proteomes" id="UP001597173">
    <property type="component" value="Unassembled WGS sequence"/>
</dbReference>
<dbReference type="SUPFAM" id="SSF159594">
    <property type="entry name" value="XCC0632-like"/>
    <property type="match status" value="1"/>
</dbReference>
<name>A0ABW3YSX1_MYCRA</name>
<accession>A0ABW3YSX1</accession>
<proteinExistence type="predicted"/>
<sequence length="205" mass="21195">MTVLGTTRQGYGWATKVAVLAVSAAALASCGGAKAVNDTFNLTSVPTVEGPSARGRQILVPEPSALKALGGDQVVVRPASSEIQYLARAQWSDSLPKLVQAKLIQAFETTGQVGGVGKPGEGLAIDYQVVTTLRTFEVRTNGPATAVVEIFAKIVNDRNGTVRAQQVFRATAPVSGSGGPAFIAGLDAAFARVTADIVAWTLKSI</sequence>
<evidence type="ECO:0000313" key="4">
    <source>
        <dbReference type="Proteomes" id="UP001597173"/>
    </source>
</evidence>
<protein>
    <submittedName>
        <fullName evidence="3">ABC-type transport auxiliary lipoprotein family protein</fullName>
    </submittedName>
</protein>
<keyword evidence="4" id="KW-1185">Reference proteome</keyword>
<dbReference type="InterPro" id="IPR005586">
    <property type="entry name" value="ABC_trans_aux"/>
</dbReference>
<dbReference type="RefSeq" id="WP_374838001.1">
    <property type="nucleotide sequence ID" value="NZ_JBHEEW010000006.1"/>
</dbReference>
<dbReference type="Pfam" id="PF03886">
    <property type="entry name" value="ABC_trans_aux"/>
    <property type="match status" value="1"/>
</dbReference>
<gene>
    <name evidence="3" type="ORF">ACFQ33_01280</name>
</gene>
<keyword evidence="3" id="KW-0449">Lipoprotein</keyword>
<feature type="domain" description="ABC-type transport auxiliary lipoprotein component" evidence="2">
    <location>
        <begin position="42"/>
        <end position="198"/>
    </location>
</feature>
<feature type="chain" id="PRO_5047069436" evidence="1">
    <location>
        <begin position="36"/>
        <end position="205"/>
    </location>
</feature>